<evidence type="ECO:0000313" key="1">
    <source>
        <dbReference type="EMBL" id="EUC27880.1"/>
    </source>
</evidence>
<dbReference type="GeneID" id="19144131"/>
<gene>
    <name evidence="1" type="ORF">COCCADRAFT_110589</name>
</gene>
<accession>W6XRD5</accession>
<evidence type="ECO:0000313" key="2">
    <source>
        <dbReference type="Proteomes" id="UP000053841"/>
    </source>
</evidence>
<reference evidence="1 2" key="1">
    <citation type="journal article" date="2013" name="PLoS Genet.">
        <title>Comparative genome structure, secondary metabolite, and effector coding capacity across Cochliobolus pathogens.</title>
        <authorList>
            <person name="Condon B.J."/>
            <person name="Leng Y."/>
            <person name="Wu D."/>
            <person name="Bushley K.E."/>
            <person name="Ohm R.A."/>
            <person name="Otillar R."/>
            <person name="Martin J."/>
            <person name="Schackwitz W."/>
            <person name="Grimwood J."/>
            <person name="MohdZainudin N."/>
            <person name="Xue C."/>
            <person name="Wang R."/>
            <person name="Manning V.A."/>
            <person name="Dhillon B."/>
            <person name="Tu Z.J."/>
            <person name="Steffenson B.J."/>
            <person name="Salamov A."/>
            <person name="Sun H."/>
            <person name="Lowry S."/>
            <person name="LaButti K."/>
            <person name="Han J."/>
            <person name="Copeland A."/>
            <person name="Lindquist E."/>
            <person name="Barry K."/>
            <person name="Schmutz J."/>
            <person name="Baker S.E."/>
            <person name="Ciuffetti L.M."/>
            <person name="Grigoriev I.V."/>
            <person name="Zhong S."/>
            <person name="Turgeon B.G."/>
        </authorList>
    </citation>
    <scope>NUCLEOTIDE SEQUENCE [LARGE SCALE GENOMIC DNA]</scope>
    <source>
        <strain evidence="1 2">26-R-13</strain>
    </source>
</reference>
<proteinExistence type="predicted"/>
<protein>
    <submittedName>
        <fullName evidence="1">Uncharacterized protein</fullName>
    </submittedName>
</protein>
<dbReference type="AlphaFoldDB" id="W6XRD5"/>
<dbReference type="Proteomes" id="UP000053841">
    <property type="component" value="Unassembled WGS sequence"/>
</dbReference>
<dbReference type="RefSeq" id="XP_007717818.1">
    <property type="nucleotide sequence ID" value="XM_007719628.1"/>
</dbReference>
<dbReference type="EMBL" id="KI964868">
    <property type="protein sequence ID" value="EUC27880.1"/>
    <property type="molecule type" value="Genomic_DNA"/>
</dbReference>
<name>W6XRD5_COCC2</name>
<dbReference type="KEGG" id="bze:COCCADRAFT_110589"/>
<organism evidence="1 2">
    <name type="scientific">Cochliobolus carbonum (strain 26-R-13)</name>
    <name type="common">Maize leaf spot fungus</name>
    <name type="synonym">Bipolaris zeicola</name>
    <dbReference type="NCBI Taxonomy" id="930089"/>
    <lineage>
        <taxon>Eukaryota</taxon>
        <taxon>Fungi</taxon>
        <taxon>Dikarya</taxon>
        <taxon>Ascomycota</taxon>
        <taxon>Pezizomycotina</taxon>
        <taxon>Dothideomycetes</taxon>
        <taxon>Pleosporomycetidae</taxon>
        <taxon>Pleosporales</taxon>
        <taxon>Pleosporineae</taxon>
        <taxon>Pleosporaceae</taxon>
        <taxon>Bipolaris</taxon>
    </lineage>
</organism>
<sequence length="53" mass="5802">MIKHSSRSTGCPYLYPISHIRHHPATARLGPAYSATWPATLTAYTKSRACGSK</sequence>
<keyword evidence="2" id="KW-1185">Reference proteome</keyword>
<dbReference type="HOGENOM" id="CLU_3068319_0_0_1"/>